<dbReference type="AlphaFoldDB" id="A0A7X2TDX3"/>
<evidence type="ECO:0000313" key="5">
    <source>
        <dbReference type="Proteomes" id="UP000429958"/>
    </source>
</evidence>
<keyword evidence="2" id="KW-0472">Membrane</keyword>
<keyword evidence="2" id="KW-1133">Transmembrane helix</keyword>
<evidence type="ECO:0000256" key="3">
    <source>
        <dbReference type="SAM" id="SignalP"/>
    </source>
</evidence>
<feature type="transmembrane region" description="Helical" evidence="2">
    <location>
        <begin position="238"/>
        <end position="260"/>
    </location>
</feature>
<keyword evidence="2" id="KW-0812">Transmembrane</keyword>
<evidence type="ECO:0000256" key="1">
    <source>
        <dbReference type="SAM" id="MobiDB-lite"/>
    </source>
</evidence>
<evidence type="ECO:0000256" key="2">
    <source>
        <dbReference type="SAM" id="Phobius"/>
    </source>
</evidence>
<feature type="chain" id="PRO_5031369692" evidence="3">
    <location>
        <begin position="26"/>
        <end position="267"/>
    </location>
</feature>
<keyword evidence="3" id="KW-0732">Signal</keyword>
<protein>
    <submittedName>
        <fullName evidence="4">Uncharacterized protein</fullName>
    </submittedName>
</protein>
<reference evidence="4 5" key="1">
    <citation type="submission" date="2019-08" db="EMBL/GenBank/DDBJ databases">
        <title>In-depth cultivation of the pig gut microbiome towards novel bacterial diversity and tailored functional studies.</title>
        <authorList>
            <person name="Wylensek D."/>
            <person name="Hitch T.C.A."/>
            <person name="Clavel T."/>
        </authorList>
    </citation>
    <scope>NUCLEOTIDE SEQUENCE [LARGE SCALE GENOMIC DNA]</scope>
    <source>
        <strain evidence="4 5">WCA-389-WT-23D1</strain>
    </source>
</reference>
<name>A0A7X2TDX3_9CLOT</name>
<dbReference type="Proteomes" id="UP000429958">
    <property type="component" value="Unassembled WGS sequence"/>
</dbReference>
<sequence length="267" mass="29304">MIKKSCVRHIAPILCVGLLCTPAYATETQETERISVSEEMDMVQRNAVEESMKDQTAVPENEGTDTNQEMESVAESTEDSLEESTSEAQETTEEATINTIAADPAETGINETAPEDSVDETMLETTESTEGETDSDLISVIESESGVDADGFVTMNISAAENVTLPVTVTMKDKSGAFSFTVSYQNQPVKIKPGSYHITKVVDGENKELANGANLVIPEENGEVYLDFTKPAEENNSLFSQFAITNLFFLPIAFLLFLAYKWWLKHN</sequence>
<feature type="compositionally biased region" description="Acidic residues" evidence="1">
    <location>
        <begin position="76"/>
        <end position="93"/>
    </location>
</feature>
<gene>
    <name evidence="4" type="ORF">FYJ39_16090</name>
</gene>
<dbReference type="EMBL" id="VUMD01000017">
    <property type="protein sequence ID" value="MSS38035.1"/>
    <property type="molecule type" value="Genomic_DNA"/>
</dbReference>
<accession>A0A7X2TDX3</accession>
<proteinExistence type="predicted"/>
<keyword evidence="5" id="KW-1185">Reference proteome</keyword>
<organism evidence="4 5">
    <name type="scientific">Clostridium porci</name>
    <dbReference type="NCBI Taxonomy" id="2605778"/>
    <lineage>
        <taxon>Bacteria</taxon>
        <taxon>Bacillati</taxon>
        <taxon>Bacillota</taxon>
        <taxon>Clostridia</taxon>
        <taxon>Eubacteriales</taxon>
        <taxon>Clostridiaceae</taxon>
        <taxon>Clostridium</taxon>
    </lineage>
</organism>
<dbReference type="RefSeq" id="WP_154473480.1">
    <property type="nucleotide sequence ID" value="NZ_VUMD01000017.1"/>
</dbReference>
<feature type="signal peptide" evidence="3">
    <location>
        <begin position="1"/>
        <end position="25"/>
    </location>
</feature>
<feature type="region of interest" description="Disordered" evidence="1">
    <location>
        <begin position="49"/>
        <end position="122"/>
    </location>
</feature>
<comment type="caution">
    <text evidence="4">The sequence shown here is derived from an EMBL/GenBank/DDBJ whole genome shotgun (WGS) entry which is preliminary data.</text>
</comment>
<evidence type="ECO:0000313" key="4">
    <source>
        <dbReference type="EMBL" id="MSS38035.1"/>
    </source>
</evidence>
<feature type="compositionally biased region" description="Acidic residues" evidence="1">
    <location>
        <begin position="113"/>
        <end position="122"/>
    </location>
</feature>